<dbReference type="AlphaFoldDB" id="A0A8B6BVL1"/>
<name>A0A8B6BVL1_MYTGA</name>
<keyword evidence="1" id="KW-0472">Membrane</keyword>
<sequence length="180" mass="21093">MESAKGVKKIHLKLNVTKKQAVKRQKLEQNHRRSLRLFRDVSTSVLVVSVFIPLLVMIIILVFLVKRYHGRYNFKKRGTTESVHKLMSESSHTMKLMNESHELTQVYTSDDILRGDSYKDVDGNRVYISMYNAMNVDVRHEDSDMERKSKDLQYISMHLQYLTKSTRQSIPNDNETVESK</sequence>
<reference evidence="2" key="1">
    <citation type="submission" date="2018-11" db="EMBL/GenBank/DDBJ databases">
        <authorList>
            <person name="Alioto T."/>
            <person name="Alioto T."/>
        </authorList>
    </citation>
    <scope>NUCLEOTIDE SEQUENCE</scope>
</reference>
<accession>A0A8B6BVL1</accession>
<feature type="transmembrane region" description="Helical" evidence="1">
    <location>
        <begin position="45"/>
        <end position="65"/>
    </location>
</feature>
<gene>
    <name evidence="2" type="ORF">MGAL_10B056129</name>
</gene>
<organism evidence="2 3">
    <name type="scientific">Mytilus galloprovincialis</name>
    <name type="common">Mediterranean mussel</name>
    <dbReference type="NCBI Taxonomy" id="29158"/>
    <lineage>
        <taxon>Eukaryota</taxon>
        <taxon>Metazoa</taxon>
        <taxon>Spiralia</taxon>
        <taxon>Lophotrochozoa</taxon>
        <taxon>Mollusca</taxon>
        <taxon>Bivalvia</taxon>
        <taxon>Autobranchia</taxon>
        <taxon>Pteriomorphia</taxon>
        <taxon>Mytilida</taxon>
        <taxon>Mytiloidea</taxon>
        <taxon>Mytilidae</taxon>
        <taxon>Mytilinae</taxon>
        <taxon>Mytilus</taxon>
    </lineage>
</organism>
<proteinExistence type="predicted"/>
<keyword evidence="3" id="KW-1185">Reference proteome</keyword>
<evidence type="ECO:0000313" key="3">
    <source>
        <dbReference type="Proteomes" id="UP000596742"/>
    </source>
</evidence>
<protein>
    <submittedName>
        <fullName evidence="2">Uncharacterized protein</fullName>
    </submittedName>
</protein>
<evidence type="ECO:0000256" key="1">
    <source>
        <dbReference type="SAM" id="Phobius"/>
    </source>
</evidence>
<comment type="caution">
    <text evidence="2">The sequence shown here is derived from an EMBL/GenBank/DDBJ whole genome shotgun (WGS) entry which is preliminary data.</text>
</comment>
<dbReference type="EMBL" id="UYJE01000728">
    <property type="protein sequence ID" value="VDH95854.1"/>
    <property type="molecule type" value="Genomic_DNA"/>
</dbReference>
<keyword evidence="1" id="KW-1133">Transmembrane helix</keyword>
<evidence type="ECO:0000313" key="2">
    <source>
        <dbReference type="EMBL" id="VDH95854.1"/>
    </source>
</evidence>
<dbReference type="Proteomes" id="UP000596742">
    <property type="component" value="Unassembled WGS sequence"/>
</dbReference>
<keyword evidence="1" id="KW-0812">Transmembrane</keyword>